<evidence type="ECO:0000313" key="4">
    <source>
        <dbReference type="Proteomes" id="UP000824083"/>
    </source>
</evidence>
<gene>
    <name evidence="3" type="ORF">IAC56_00295</name>
</gene>
<dbReference type="PIRSF" id="PIRSF003108">
    <property type="entry name" value="DinJ"/>
    <property type="match status" value="1"/>
</dbReference>
<dbReference type="PANTHER" id="PTHR38781:SF1">
    <property type="entry name" value="ANTITOXIN DINJ-RELATED"/>
    <property type="match status" value="1"/>
</dbReference>
<dbReference type="GO" id="GO:0015643">
    <property type="term" value="F:toxic substance binding"/>
    <property type="evidence" value="ECO:0007669"/>
    <property type="project" value="InterPro"/>
</dbReference>
<protein>
    <submittedName>
        <fullName evidence="3">Type II toxin-antitoxin system RelB/DinJ family antitoxin</fullName>
    </submittedName>
</protein>
<dbReference type="AlphaFoldDB" id="A0A9D1IHD7"/>
<dbReference type="InterPro" id="IPR013321">
    <property type="entry name" value="Arc_rbn_hlx_hlx"/>
</dbReference>
<evidence type="ECO:0000256" key="2">
    <source>
        <dbReference type="ARBA" id="ARBA00022649"/>
    </source>
</evidence>
<dbReference type="Proteomes" id="UP000824083">
    <property type="component" value="Unassembled WGS sequence"/>
</dbReference>
<accession>A0A9D1IHD7</accession>
<dbReference type="Pfam" id="PF04221">
    <property type="entry name" value="RelB"/>
    <property type="match status" value="1"/>
</dbReference>
<reference evidence="3" key="1">
    <citation type="submission" date="2020-10" db="EMBL/GenBank/DDBJ databases">
        <authorList>
            <person name="Gilroy R."/>
        </authorList>
    </citation>
    <scope>NUCLEOTIDE SEQUENCE</scope>
    <source>
        <strain evidence="3">7463</strain>
    </source>
</reference>
<dbReference type="GO" id="GO:0000987">
    <property type="term" value="F:cis-regulatory region sequence-specific DNA binding"/>
    <property type="evidence" value="ECO:0007669"/>
    <property type="project" value="InterPro"/>
</dbReference>
<dbReference type="NCBIfam" id="TIGR02384">
    <property type="entry name" value="RelB_DinJ"/>
    <property type="match status" value="1"/>
</dbReference>
<name>A0A9D1IHD7_9BURK</name>
<evidence type="ECO:0000313" key="3">
    <source>
        <dbReference type="EMBL" id="HIU36711.1"/>
    </source>
</evidence>
<dbReference type="PANTHER" id="PTHR38781">
    <property type="entry name" value="ANTITOXIN DINJ-RELATED"/>
    <property type="match status" value="1"/>
</dbReference>
<comment type="similarity">
    <text evidence="1">Belongs to the RelB/DinJ antitoxin family.</text>
</comment>
<dbReference type="GO" id="GO:0044010">
    <property type="term" value="P:single-species biofilm formation"/>
    <property type="evidence" value="ECO:0007669"/>
    <property type="project" value="InterPro"/>
</dbReference>
<dbReference type="GO" id="GO:0006355">
    <property type="term" value="P:regulation of DNA-templated transcription"/>
    <property type="evidence" value="ECO:0007669"/>
    <property type="project" value="InterPro"/>
</dbReference>
<dbReference type="GO" id="GO:0006351">
    <property type="term" value="P:DNA-templated transcription"/>
    <property type="evidence" value="ECO:0007669"/>
    <property type="project" value="TreeGrafter"/>
</dbReference>
<dbReference type="Gene3D" id="1.10.1220.10">
    <property type="entry name" value="Met repressor-like"/>
    <property type="match status" value="1"/>
</dbReference>
<dbReference type="InterPro" id="IPR026262">
    <property type="entry name" value="DinJ"/>
</dbReference>
<evidence type="ECO:0000256" key="1">
    <source>
        <dbReference type="ARBA" id="ARBA00010562"/>
    </source>
</evidence>
<dbReference type="EMBL" id="DVMY01000008">
    <property type="protein sequence ID" value="HIU36711.1"/>
    <property type="molecule type" value="Genomic_DNA"/>
</dbReference>
<proteinExistence type="inferred from homology"/>
<keyword evidence="2" id="KW-1277">Toxin-antitoxin system</keyword>
<comment type="caution">
    <text evidence="3">The sequence shown here is derived from an EMBL/GenBank/DDBJ whole genome shotgun (WGS) entry which is preliminary data.</text>
</comment>
<dbReference type="InterPro" id="IPR007337">
    <property type="entry name" value="RelB/DinJ"/>
</dbReference>
<sequence>MAATSNLQIRLDSNLRNEAQGVLNDLGMDVSTAVRIFLKQVVVERGLPFRPTLDPFYNPANVAHLKQAIEDVRSGRGIEHHALIGDDK</sequence>
<reference evidence="3" key="2">
    <citation type="journal article" date="2021" name="PeerJ">
        <title>Extensive microbial diversity within the chicken gut microbiome revealed by metagenomics and culture.</title>
        <authorList>
            <person name="Gilroy R."/>
            <person name="Ravi A."/>
            <person name="Getino M."/>
            <person name="Pursley I."/>
            <person name="Horton D.L."/>
            <person name="Alikhan N.F."/>
            <person name="Baker D."/>
            <person name="Gharbi K."/>
            <person name="Hall N."/>
            <person name="Watson M."/>
            <person name="Adriaenssens E.M."/>
            <person name="Foster-Nyarko E."/>
            <person name="Jarju S."/>
            <person name="Secka A."/>
            <person name="Antonio M."/>
            <person name="Oren A."/>
            <person name="Chaudhuri R.R."/>
            <person name="La Ragione R."/>
            <person name="Hildebrand F."/>
            <person name="Pallen M.J."/>
        </authorList>
    </citation>
    <scope>NUCLEOTIDE SEQUENCE</scope>
    <source>
        <strain evidence="3">7463</strain>
    </source>
</reference>
<organism evidence="3 4">
    <name type="scientific">Candidatus Aphodousia faecigallinarum</name>
    <dbReference type="NCBI Taxonomy" id="2840677"/>
    <lineage>
        <taxon>Bacteria</taxon>
        <taxon>Pseudomonadati</taxon>
        <taxon>Pseudomonadota</taxon>
        <taxon>Betaproteobacteria</taxon>
        <taxon>Burkholderiales</taxon>
        <taxon>Sutterellaceae</taxon>
        <taxon>Sutterellaceae incertae sedis</taxon>
        <taxon>Candidatus Aphodousia</taxon>
    </lineage>
</organism>